<dbReference type="FunCoup" id="F2U2I1">
    <property type="interactions" value="1563"/>
</dbReference>
<evidence type="ECO:0000256" key="2">
    <source>
        <dbReference type="ARBA" id="ARBA00005907"/>
    </source>
</evidence>
<dbReference type="InterPro" id="IPR005343">
    <property type="entry name" value="Noc2"/>
</dbReference>
<feature type="compositionally biased region" description="Acidic residues" evidence="4">
    <location>
        <begin position="37"/>
        <end position="84"/>
    </location>
</feature>
<dbReference type="AlphaFoldDB" id="F2U2I1"/>
<dbReference type="GO" id="GO:0030691">
    <property type="term" value="C:Noc2p-Noc3p complex"/>
    <property type="evidence" value="ECO:0007669"/>
    <property type="project" value="TreeGrafter"/>
</dbReference>
<evidence type="ECO:0000256" key="4">
    <source>
        <dbReference type="SAM" id="MobiDB-lite"/>
    </source>
</evidence>
<sequence length="690" mass="78032">MNASEHAQQLEELKKSDPEFYKFLLKEDKSLLSFGEEVAEDEEDKEQQEDGAAEGLMDEDEDEADAGDVSFDDDDEAQEDEEEEKEVKGKKGKKGKKEKKTKADKQKDAKKDKAKKAVPTLEQVLDDETNRLVTVRLVNYWSKRLRLKPLGTIRKLVIAFHSVSQTDSPHAKKKDGDLEQLPKFTVATPAAYNALMHLTLSQVPAFLHSKINVKDNKTDITTQPSWKKVKTVIKAFTTATLTLIKQATNQDMLVILVKTLSQLAPFVNGLPKLRRSVVKDVVAVFTREQAPVTVAAVLLLRQFLYYATPIVAINILKSTYMAYVRCTKFVNLNNHEHVRLMRTAVKELFLQDPPSAYQLAFVYIRQLSVHVRDALALKRATAMQTVHSWQFVACIQLWAEVLADGKKNDKDHLFESLSYPLIQVAIGSLSLSVNARHFPMHFHVLRALISLGAKTRTTIPLAPHILAPLNSAEMMRRPIRRMMKPLNMALLLAFPKAHIGTKPFQDAVLQEVTGLMLQYLHPFSAHIGFPELAISIQAFCRTFTRKCKVPETRRAVKTLSDQIENNSAFILQHRGSADHSPLDTEKNDAFEAAMQQQEPPLQKYVELWKAHELKKQKLLKSHGTVPEDDIEDEKAARRRKGKGGEDEGEPATKRSKAEEELAGDEDLEDDGEEADDGEDEENNNLDWMFE</sequence>
<dbReference type="RefSeq" id="XP_004997037.1">
    <property type="nucleotide sequence ID" value="XM_004996980.1"/>
</dbReference>
<dbReference type="KEGG" id="sre:PTSG_02548"/>
<feature type="compositionally biased region" description="Basic residues" evidence="4">
    <location>
        <begin position="88"/>
        <end position="100"/>
    </location>
</feature>
<dbReference type="PANTHER" id="PTHR12687:SF4">
    <property type="entry name" value="NUCLEOLAR COMPLEX PROTEIN 2 HOMOLOG"/>
    <property type="match status" value="1"/>
</dbReference>
<feature type="region of interest" description="Disordered" evidence="4">
    <location>
        <begin position="618"/>
        <end position="690"/>
    </location>
</feature>
<evidence type="ECO:0000313" key="6">
    <source>
        <dbReference type="Proteomes" id="UP000007799"/>
    </source>
</evidence>
<dbReference type="GO" id="GO:0030690">
    <property type="term" value="C:Noc1p-Noc2p complex"/>
    <property type="evidence" value="ECO:0007669"/>
    <property type="project" value="TreeGrafter"/>
</dbReference>
<dbReference type="EMBL" id="GL832959">
    <property type="protein sequence ID" value="EGD81833.1"/>
    <property type="molecule type" value="Genomic_DNA"/>
</dbReference>
<dbReference type="eggNOG" id="KOG2256">
    <property type="taxonomic scope" value="Eukaryota"/>
</dbReference>
<feature type="compositionally biased region" description="Basic and acidic residues" evidence="4">
    <location>
        <begin position="101"/>
        <end position="111"/>
    </location>
</feature>
<keyword evidence="6" id="KW-1185">Reference proteome</keyword>
<dbReference type="OrthoDB" id="10266662at2759"/>
<comment type="similarity">
    <text evidence="2">Belongs to the NOC2 family.</text>
</comment>
<dbReference type="Proteomes" id="UP000007799">
    <property type="component" value="Unassembled WGS sequence"/>
</dbReference>
<dbReference type="GO" id="GO:0005730">
    <property type="term" value="C:nucleolus"/>
    <property type="evidence" value="ECO:0007669"/>
    <property type="project" value="TreeGrafter"/>
</dbReference>
<evidence type="ECO:0000313" key="5">
    <source>
        <dbReference type="EMBL" id="EGD81833.1"/>
    </source>
</evidence>
<feature type="region of interest" description="Disordered" evidence="4">
    <location>
        <begin position="34"/>
        <end position="118"/>
    </location>
</feature>
<evidence type="ECO:0000256" key="3">
    <source>
        <dbReference type="ARBA" id="ARBA00023242"/>
    </source>
</evidence>
<dbReference type="STRING" id="946362.F2U2I1"/>
<organism evidence="5 6">
    <name type="scientific">Salpingoeca rosetta (strain ATCC 50818 / BSB-021)</name>
    <dbReference type="NCBI Taxonomy" id="946362"/>
    <lineage>
        <taxon>Eukaryota</taxon>
        <taxon>Choanoflagellata</taxon>
        <taxon>Craspedida</taxon>
        <taxon>Salpingoecidae</taxon>
        <taxon>Salpingoeca</taxon>
    </lineage>
</organism>
<dbReference type="Pfam" id="PF03715">
    <property type="entry name" value="Noc2"/>
    <property type="match status" value="1"/>
</dbReference>
<dbReference type="GO" id="GO:0042273">
    <property type="term" value="P:ribosomal large subunit biogenesis"/>
    <property type="evidence" value="ECO:0007669"/>
    <property type="project" value="TreeGrafter"/>
</dbReference>
<dbReference type="GO" id="GO:0005654">
    <property type="term" value="C:nucleoplasm"/>
    <property type="evidence" value="ECO:0007669"/>
    <property type="project" value="TreeGrafter"/>
</dbReference>
<reference evidence="5" key="1">
    <citation type="submission" date="2009-08" db="EMBL/GenBank/DDBJ databases">
        <title>Annotation of Salpingoeca rosetta.</title>
        <authorList>
            <consortium name="The Broad Institute Genome Sequencing Platform"/>
            <person name="Russ C."/>
            <person name="Cuomo C."/>
            <person name="Burger G."/>
            <person name="Gray M.W."/>
            <person name="Holland P.W.H."/>
            <person name="King N."/>
            <person name="Lang F.B.F."/>
            <person name="Roger A.J."/>
            <person name="Ruiz-Trillo I."/>
            <person name="Young S.K."/>
            <person name="Zeng Q."/>
            <person name="Gargeya S."/>
            <person name="Alvarado L."/>
            <person name="Berlin A."/>
            <person name="Chapman S.B."/>
            <person name="Chen Z."/>
            <person name="Freedman E."/>
            <person name="Gellesch M."/>
            <person name="Goldberg J."/>
            <person name="Griggs A."/>
            <person name="Gujja S."/>
            <person name="Heilman E."/>
            <person name="Heiman D."/>
            <person name="Howarth C."/>
            <person name="Mehta T."/>
            <person name="Neiman D."/>
            <person name="Pearson M."/>
            <person name="Roberts A."/>
            <person name="Saif S."/>
            <person name="Shea T."/>
            <person name="Shenoy N."/>
            <person name="Sisk P."/>
            <person name="Stolte C."/>
            <person name="Sykes S."/>
            <person name="White J."/>
            <person name="Yandava C."/>
            <person name="Haas B."/>
            <person name="Nusbaum C."/>
            <person name="Birren B."/>
        </authorList>
    </citation>
    <scope>NUCLEOTIDE SEQUENCE</scope>
    <source>
        <strain evidence="5">ATCC 50818</strain>
    </source>
</reference>
<gene>
    <name evidence="5" type="ORF">PTSG_02548</name>
</gene>
<proteinExistence type="inferred from homology"/>
<evidence type="ECO:0008006" key="7">
    <source>
        <dbReference type="Google" id="ProtNLM"/>
    </source>
</evidence>
<name>F2U2I1_SALR5</name>
<keyword evidence="3" id="KW-0539">Nucleus</keyword>
<protein>
    <recommendedName>
        <fullName evidence="7">Nucleolar complex protein 2 homolog</fullName>
    </recommendedName>
</protein>
<accession>F2U2I1</accession>
<evidence type="ECO:0000256" key="1">
    <source>
        <dbReference type="ARBA" id="ARBA00004123"/>
    </source>
</evidence>
<feature type="compositionally biased region" description="Acidic residues" evidence="4">
    <location>
        <begin position="660"/>
        <end position="690"/>
    </location>
</feature>
<comment type="subcellular location">
    <subcellularLocation>
        <location evidence="1">Nucleus</location>
    </subcellularLocation>
</comment>
<dbReference type="PANTHER" id="PTHR12687">
    <property type="entry name" value="NUCLEOLAR COMPLEX 2 AND RAD4-RELATED"/>
    <property type="match status" value="1"/>
</dbReference>
<dbReference type="OMA" id="GCLRYYL"/>
<dbReference type="GeneID" id="16077629"/>
<feature type="compositionally biased region" description="Basic and acidic residues" evidence="4">
    <location>
        <begin position="642"/>
        <end position="659"/>
    </location>
</feature>
<dbReference type="InParanoid" id="F2U2I1"/>